<evidence type="ECO:0000313" key="2">
    <source>
        <dbReference type="EMBL" id="MVU79657.1"/>
    </source>
</evidence>
<dbReference type="Proteomes" id="UP000466794">
    <property type="component" value="Unassembled WGS sequence"/>
</dbReference>
<keyword evidence="1" id="KW-0472">Membrane</keyword>
<gene>
    <name evidence="2" type="ORF">GPX89_20720</name>
</gene>
<dbReference type="EMBL" id="WRPP01000004">
    <property type="protein sequence ID" value="MVU79657.1"/>
    <property type="molecule type" value="Genomic_DNA"/>
</dbReference>
<keyword evidence="1" id="KW-1133">Transmembrane helix</keyword>
<accession>A0A7K1UZF7</accession>
<comment type="caution">
    <text evidence="2">The sequence shown here is derived from an EMBL/GenBank/DDBJ whole genome shotgun (WGS) entry which is preliminary data.</text>
</comment>
<feature type="transmembrane region" description="Helical" evidence="1">
    <location>
        <begin position="115"/>
        <end position="133"/>
    </location>
</feature>
<keyword evidence="3" id="KW-1185">Reference proteome</keyword>
<feature type="transmembrane region" description="Helical" evidence="1">
    <location>
        <begin position="85"/>
        <end position="103"/>
    </location>
</feature>
<keyword evidence="1" id="KW-0812">Transmembrane</keyword>
<sequence>MSYPHNQPGHFYPALAPRPNNATTVLAAIFGLCLGVWFTLGTLASYQLASDSILGTETHLIYRPLAALLLVLGGILLLRRLTVGRVFVIVGVLGAFADGFADLSEYRPHGFADMVFPLAFFSFYLAIIVLAAHPSTTRWIRTRP</sequence>
<evidence type="ECO:0000256" key="1">
    <source>
        <dbReference type="SAM" id="Phobius"/>
    </source>
</evidence>
<name>A0A7K1UZF7_9NOCA</name>
<dbReference type="AlphaFoldDB" id="A0A7K1UZF7"/>
<feature type="transmembrane region" description="Helical" evidence="1">
    <location>
        <begin position="21"/>
        <end position="40"/>
    </location>
</feature>
<protein>
    <submittedName>
        <fullName evidence="2">Uncharacterized protein</fullName>
    </submittedName>
</protein>
<reference evidence="2 3" key="1">
    <citation type="submission" date="2019-12" db="EMBL/GenBank/DDBJ databases">
        <title>Nocardia sp. nov. ET3-3 isolated from soil.</title>
        <authorList>
            <person name="Kanchanasin P."/>
            <person name="Tanasupawat S."/>
            <person name="Yuki M."/>
            <person name="Kudo T."/>
        </authorList>
    </citation>
    <scope>NUCLEOTIDE SEQUENCE [LARGE SCALE GENOMIC DNA]</scope>
    <source>
        <strain evidence="2 3">ET3-3</strain>
    </source>
</reference>
<organism evidence="2 3">
    <name type="scientific">Nocardia terrae</name>
    <dbReference type="NCBI Taxonomy" id="2675851"/>
    <lineage>
        <taxon>Bacteria</taxon>
        <taxon>Bacillati</taxon>
        <taxon>Actinomycetota</taxon>
        <taxon>Actinomycetes</taxon>
        <taxon>Mycobacteriales</taxon>
        <taxon>Nocardiaceae</taxon>
        <taxon>Nocardia</taxon>
    </lineage>
</organism>
<dbReference type="RefSeq" id="WP_157389326.1">
    <property type="nucleotide sequence ID" value="NZ_WRPP01000004.1"/>
</dbReference>
<proteinExistence type="predicted"/>
<evidence type="ECO:0000313" key="3">
    <source>
        <dbReference type="Proteomes" id="UP000466794"/>
    </source>
</evidence>
<feature type="transmembrane region" description="Helical" evidence="1">
    <location>
        <begin position="60"/>
        <end position="78"/>
    </location>
</feature>